<keyword evidence="1" id="KW-0808">Transferase</keyword>
<sequence>MIRFATENENEEDIRQINELTYSILETLDLKTIRETPKESYLDFLAHLFANEGNRFSYHNFLISELEGRIAAIAIVYHHDDAHYYDKKLSQEMGEYFSVSPPSIQPETKNDEYYIDSIAVAEDFRNQRIGSMLLEAIEEEAYDKGYTYLSLNVDESNEHAMRLYKRFDFTVHETFELYGHPYYHMIKNLIG</sequence>
<keyword evidence="2" id="KW-0012">Acyltransferase</keyword>
<evidence type="ECO:0000256" key="2">
    <source>
        <dbReference type="ARBA" id="ARBA00023315"/>
    </source>
</evidence>
<feature type="domain" description="N-acetyltransferase" evidence="3">
    <location>
        <begin position="12"/>
        <end position="190"/>
    </location>
</feature>
<dbReference type="InterPro" id="IPR000182">
    <property type="entry name" value="GNAT_dom"/>
</dbReference>
<dbReference type="PANTHER" id="PTHR43420:SF47">
    <property type="entry name" value="N-ACETYLTRANSFERASE DOMAIN-CONTAINING PROTEIN"/>
    <property type="match status" value="1"/>
</dbReference>
<reference evidence="4 5" key="1">
    <citation type="submission" date="2023-07" db="EMBL/GenBank/DDBJ databases">
        <title>Genomic Encyclopedia of Type Strains, Phase IV (KMG-IV): sequencing the most valuable type-strain genomes for metagenomic binning, comparative biology and taxonomic classification.</title>
        <authorList>
            <person name="Goeker M."/>
        </authorList>
    </citation>
    <scope>NUCLEOTIDE SEQUENCE [LARGE SCALE GENOMIC DNA]</scope>
    <source>
        <strain evidence="4 5">DSM 19154</strain>
    </source>
</reference>
<dbReference type="PANTHER" id="PTHR43420">
    <property type="entry name" value="ACETYLTRANSFERASE"/>
    <property type="match status" value="1"/>
</dbReference>
<evidence type="ECO:0000313" key="5">
    <source>
        <dbReference type="Proteomes" id="UP001225034"/>
    </source>
</evidence>
<dbReference type="Pfam" id="PF00583">
    <property type="entry name" value="Acetyltransf_1"/>
    <property type="match status" value="1"/>
</dbReference>
<proteinExistence type="predicted"/>
<dbReference type="EMBL" id="JAUSUA010000004">
    <property type="protein sequence ID" value="MDQ0208244.1"/>
    <property type="molecule type" value="Genomic_DNA"/>
</dbReference>
<protein>
    <submittedName>
        <fullName evidence="4">Ribosomal protein S18 acetylase RimI-like enzyme</fullName>
    </submittedName>
</protein>
<accession>A0ABT9YML7</accession>
<comment type="caution">
    <text evidence="4">The sequence shown here is derived from an EMBL/GenBank/DDBJ whole genome shotgun (WGS) entry which is preliminary data.</text>
</comment>
<evidence type="ECO:0000256" key="1">
    <source>
        <dbReference type="ARBA" id="ARBA00022679"/>
    </source>
</evidence>
<gene>
    <name evidence="4" type="ORF">J2S05_003053</name>
</gene>
<dbReference type="Gene3D" id="3.40.630.30">
    <property type="match status" value="1"/>
</dbReference>
<dbReference type="PROSITE" id="PS51186">
    <property type="entry name" value="GNAT"/>
    <property type="match status" value="1"/>
</dbReference>
<dbReference type="InterPro" id="IPR016181">
    <property type="entry name" value="Acyl_CoA_acyltransferase"/>
</dbReference>
<name>A0ABT9YML7_9BACI</name>
<dbReference type="CDD" id="cd04301">
    <property type="entry name" value="NAT_SF"/>
    <property type="match status" value="1"/>
</dbReference>
<organism evidence="4 5">
    <name type="scientific">Alkalicoccobacillus murimartini</name>
    <dbReference type="NCBI Taxonomy" id="171685"/>
    <lineage>
        <taxon>Bacteria</taxon>
        <taxon>Bacillati</taxon>
        <taxon>Bacillota</taxon>
        <taxon>Bacilli</taxon>
        <taxon>Bacillales</taxon>
        <taxon>Bacillaceae</taxon>
        <taxon>Alkalicoccobacillus</taxon>
    </lineage>
</organism>
<dbReference type="InterPro" id="IPR050680">
    <property type="entry name" value="YpeA/RimI_acetyltransf"/>
</dbReference>
<dbReference type="Proteomes" id="UP001225034">
    <property type="component" value="Unassembled WGS sequence"/>
</dbReference>
<dbReference type="SUPFAM" id="SSF55729">
    <property type="entry name" value="Acyl-CoA N-acyltransferases (Nat)"/>
    <property type="match status" value="1"/>
</dbReference>
<evidence type="ECO:0000259" key="3">
    <source>
        <dbReference type="PROSITE" id="PS51186"/>
    </source>
</evidence>
<dbReference type="RefSeq" id="WP_306984145.1">
    <property type="nucleotide sequence ID" value="NZ_JAUSUA010000004.1"/>
</dbReference>
<keyword evidence="5" id="KW-1185">Reference proteome</keyword>
<evidence type="ECO:0000313" key="4">
    <source>
        <dbReference type="EMBL" id="MDQ0208244.1"/>
    </source>
</evidence>